<evidence type="ECO:0000256" key="2">
    <source>
        <dbReference type="ARBA" id="ARBA00022694"/>
    </source>
</evidence>
<gene>
    <name evidence="6" type="ORF">J8273_1836</name>
</gene>
<dbReference type="PROSITE" id="PS50984">
    <property type="entry name" value="TRUD"/>
    <property type="match status" value="1"/>
</dbReference>
<evidence type="ECO:0000256" key="3">
    <source>
        <dbReference type="ARBA" id="ARBA00023235"/>
    </source>
</evidence>
<evidence type="ECO:0000313" key="7">
    <source>
        <dbReference type="Proteomes" id="UP000717585"/>
    </source>
</evidence>
<dbReference type="PANTHER" id="PTHR13326">
    <property type="entry name" value="TRNA PSEUDOURIDINE SYNTHASE D"/>
    <property type="match status" value="1"/>
</dbReference>
<dbReference type="GO" id="GO:0003723">
    <property type="term" value="F:RNA binding"/>
    <property type="evidence" value="ECO:0007669"/>
    <property type="project" value="InterPro"/>
</dbReference>
<dbReference type="GO" id="GO:0009982">
    <property type="term" value="F:pseudouridine synthase activity"/>
    <property type="evidence" value="ECO:0007669"/>
    <property type="project" value="InterPro"/>
</dbReference>
<protein>
    <submittedName>
        <fullName evidence="6">Pseudouridine synthase, TruD</fullName>
    </submittedName>
</protein>
<dbReference type="GO" id="GO:0008033">
    <property type="term" value="P:tRNA processing"/>
    <property type="evidence" value="ECO:0007669"/>
    <property type="project" value="UniProtKB-KW"/>
</dbReference>
<comment type="caution">
    <text evidence="6">The sequence shown here is derived from an EMBL/GenBank/DDBJ whole genome shotgun (WGS) entry which is preliminary data.</text>
</comment>
<dbReference type="GO" id="GO:0005634">
    <property type="term" value="C:nucleus"/>
    <property type="evidence" value="ECO:0007669"/>
    <property type="project" value="TreeGrafter"/>
</dbReference>
<dbReference type="CDD" id="cd02576">
    <property type="entry name" value="PseudoU_synth_ScPUS7"/>
    <property type="match status" value="1"/>
</dbReference>
<name>A0A8J6AXU2_9EUKA</name>
<keyword evidence="3" id="KW-0413">Isomerase</keyword>
<dbReference type="AlphaFoldDB" id="A0A8J6AXU2"/>
<comment type="similarity">
    <text evidence="1">Belongs to the pseudouridine synthase TruD family.</text>
</comment>
<evidence type="ECO:0000259" key="5">
    <source>
        <dbReference type="PROSITE" id="PS50984"/>
    </source>
</evidence>
<dbReference type="PANTHER" id="PTHR13326:SF21">
    <property type="entry name" value="PSEUDOURIDYLATE SYNTHASE PUS7L"/>
    <property type="match status" value="1"/>
</dbReference>
<dbReference type="InterPro" id="IPR020119">
    <property type="entry name" value="PsdUridine_synth_TruD_CS"/>
</dbReference>
<dbReference type="SUPFAM" id="SSF55120">
    <property type="entry name" value="Pseudouridine synthase"/>
    <property type="match status" value="1"/>
</dbReference>
<dbReference type="InterPro" id="IPR001656">
    <property type="entry name" value="PsdUridine_synth_TruD"/>
</dbReference>
<evidence type="ECO:0000256" key="4">
    <source>
        <dbReference type="SAM" id="MobiDB-lite"/>
    </source>
</evidence>
<dbReference type="Pfam" id="PF01142">
    <property type="entry name" value="TruD"/>
    <property type="match status" value="1"/>
</dbReference>
<dbReference type="PIRSF" id="PIRSF037016">
    <property type="entry name" value="Pseudouridin_synth_euk_prd"/>
    <property type="match status" value="1"/>
</dbReference>
<dbReference type="InterPro" id="IPR011760">
    <property type="entry name" value="PsdUridine_synth_TruD_insert"/>
</dbReference>
<proteinExistence type="inferred from homology"/>
<organism evidence="6 7">
    <name type="scientific">Carpediemonas membranifera</name>
    <dbReference type="NCBI Taxonomy" id="201153"/>
    <lineage>
        <taxon>Eukaryota</taxon>
        <taxon>Metamonada</taxon>
        <taxon>Carpediemonas-like organisms</taxon>
        <taxon>Carpediemonas</taxon>
    </lineage>
</organism>
<dbReference type="OrthoDB" id="447290at2759"/>
<dbReference type="InterPro" id="IPR042214">
    <property type="entry name" value="TruD_catalytic"/>
</dbReference>
<feature type="domain" description="TRUD" evidence="5">
    <location>
        <begin position="290"/>
        <end position="503"/>
    </location>
</feature>
<dbReference type="Gene3D" id="3.30.2350.20">
    <property type="entry name" value="TruD, catalytic domain"/>
    <property type="match status" value="2"/>
</dbReference>
<dbReference type="PROSITE" id="PS01268">
    <property type="entry name" value="UPF0024"/>
    <property type="match status" value="1"/>
</dbReference>
<dbReference type="EMBL" id="JAHDYR010000005">
    <property type="protein sequence ID" value="KAG9396793.1"/>
    <property type="molecule type" value="Genomic_DNA"/>
</dbReference>
<dbReference type="Proteomes" id="UP000717585">
    <property type="component" value="Unassembled WGS sequence"/>
</dbReference>
<evidence type="ECO:0000313" key="6">
    <source>
        <dbReference type="EMBL" id="KAG9396793.1"/>
    </source>
</evidence>
<evidence type="ECO:0000256" key="1">
    <source>
        <dbReference type="ARBA" id="ARBA00007953"/>
    </source>
</evidence>
<accession>A0A8J6AXU2</accession>
<sequence length="591" mass="65717">MSESAMASPMPLHQTRFDAPVNLADVGITSFVTQGSSFTGSVKQRYEDFCVNEIDPNGNVLHITSTDIPAGFKSNEEPFDTEDDVPVPLLQLLSEEHREKDKAAIQQYVRKEAKEVELSTSFSDKDARRTFHQTVRRCLPATESNSKGETIVLKHAKRPREAPWPDPAHKHLHFVLYKENRDTSATIKRLAMFTGTSNSFFAWAGTKDKRGVTVQRVSGFKIRPEKLLAAVAKINAEAKDEARVLVGNFSLGDQLGLGDLSGNRFDLILRDLEGDSEDIASACKSLAERGFVNYFGLQRFSTTKIPTHQVGAHLWRRDFEAALDLMMTPLESDSDTERAAKEHWLTTREMGPLPGCIGRFNGALKAILGPIKIKGYSRGSIIEGFSKLHKNDRSMFLAAYQSYVFNLATTHRLSQSKDSLIVGDLVLKDKKARNPTIVTEEDVTSSVYSISDVVLPLFGETTIFPKNATGEFMKELIAAEGIVMEECRQPFTQMGAYRGILNSASDVEWDIVSYSSPDSKLTLTERDQLEGTTLPESDEAKTRRALHISFSLASSTYATMALRELMKETVDPTRGDKRKAVATEGEKRSVE</sequence>
<dbReference type="NCBIfam" id="TIGR00094">
    <property type="entry name" value="tRNA_TruD_broad"/>
    <property type="match status" value="1"/>
</dbReference>
<reference evidence="6" key="1">
    <citation type="submission" date="2021-05" db="EMBL/GenBank/DDBJ databases">
        <title>A free-living protist that lacks canonical eukaryotic 1 DNA replication and segregation systems.</title>
        <authorList>
            <person name="Salas-Leiva D.E."/>
            <person name="Tromer E.C."/>
            <person name="Curtis B.A."/>
            <person name="Jerlstrom-Hultqvist J."/>
            <person name="Kolisko M."/>
            <person name="Yi Z."/>
            <person name="Salas-Leiva J.S."/>
            <person name="Gallot-Lavallee L."/>
            <person name="Kops G.J.P.L."/>
            <person name="Archibald J.M."/>
            <person name="Simpson A.G.B."/>
            <person name="Roger A.J."/>
        </authorList>
    </citation>
    <scope>NUCLEOTIDE SEQUENCE</scope>
    <source>
        <strain evidence="6">BICM</strain>
    </source>
</reference>
<feature type="region of interest" description="Disordered" evidence="4">
    <location>
        <begin position="569"/>
        <end position="591"/>
    </location>
</feature>
<dbReference type="InterPro" id="IPR020103">
    <property type="entry name" value="PsdUridine_synth_cat_dom_sf"/>
</dbReference>
<keyword evidence="2" id="KW-0819">tRNA processing</keyword>
<keyword evidence="7" id="KW-1185">Reference proteome</keyword>
<dbReference type="GO" id="GO:0001522">
    <property type="term" value="P:pseudouridine synthesis"/>
    <property type="evidence" value="ECO:0007669"/>
    <property type="project" value="InterPro"/>
</dbReference>